<dbReference type="RefSeq" id="WP_188799070.1">
    <property type="nucleotide sequence ID" value="NZ_BMIZ01000001.1"/>
</dbReference>
<dbReference type="Pfam" id="PF00440">
    <property type="entry name" value="TetR_N"/>
    <property type="match status" value="1"/>
</dbReference>
<evidence type="ECO:0000256" key="4">
    <source>
        <dbReference type="PROSITE-ProRule" id="PRU00335"/>
    </source>
</evidence>
<dbReference type="PANTHER" id="PTHR30055:SF234">
    <property type="entry name" value="HTH-TYPE TRANSCRIPTIONAL REGULATOR BETI"/>
    <property type="match status" value="1"/>
</dbReference>
<evidence type="ECO:0000313" key="6">
    <source>
        <dbReference type="EMBL" id="QRN55504.1"/>
    </source>
</evidence>
<keyword evidence="7" id="KW-1185">Reference proteome</keyword>
<evidence type="ECO:0000256" key="1">
    <source>
        <dbReference type="ARBA" id="ARBA00023015"/>
    </source>
</evidence>
<keyword evidence="1" id="KW-0805">Transcription regulation</keyword>
<evidence type="ECO:0000313" key="7">
    <source>
        <dbReference type="Proteomes" id="UP000663181"/>
    </source>
</evidence>
<dbReference type="InterPro" id="IPR001647">
    <property type="entry name" value="HTH_TetR"/>
</dbReference>
<dbReference type="InterPro" id="IPR009057">
    <property type="entry name" value="Homeodomain-like_sf"/>
</dbReference>
<dbReference type="PANTHER" id="PTHR30055">
    <property type="entry name" value="HTH-TYPE TRANSCRIPTIONAL REGULATOR RUTR"/>
    <property type="match status" value="1"/>
</dbReference>
<dbReference type="Proteomes" id="UP000663181">
    <property type="component" value="Chromosome"/>
</dbReference>
<evidence type="ECO:0000256" key="3">
    <source>
        <dbReference type="ARBA" id="ARBA00023163"/>
    </source>
</evidence>
<proteinExistence type="predicted"/>
<gene>
    <name evidence="6" type="ORF">ISN74_09370</name>
</gene>
<sequence>MSKPMTYAQMERAGGEREGCSAMKETLLRNSAKLFAVHGYHSAKIADIVRASGVTQATFYWHFPSKLEVALEIITRGREQMLEVIRHGYRPHAVSVEDMLTNTERWLLQLLDFADRNRYFMAILLSRLKGADTQIDQAIVETRNALFNALHVNIEQAVATGMLPAGAGEDLRTAFVYRLIEGSIEWWLFGASYQLDHVSSISSRDMAEKLARFEFFGLLNANTSL</sequence>
<evidence type="ECO:0000259" key="5">
    <source>
        <dbReference type="PROSITE" id="PS50977"/>
    </source>
</evidence>
<dbReference type="Gene3D" id="1.10.357.10">
    <property type="entry name" value="Tetracycline Repressor, domain 2"/>
    <property type="match status" value="1"/>
</dbReference>
<protein>
    <submittedName>
        <fullName evidence="6">TetR/AcrR family transcriptional regulator</fullName>
    </submittedName>
</protein>
<reference evidence="6 7" key="1">
    <citation type="submission" date="2020-10" db="EMBL/GenBank/DDBJ databases">
        <title>Phylogeny of dyella-like bacteria.</title>
        <authorList>
            <person name="Fu J."/>
        </authorList>
    </citation>
    <scope>NUCLEOTIDE SEQUENCE [LARGE SCALE GENOMIC DNA]</scope>
    <source>
        <strain evidence="6 7">DHOB09</strain>
    </source>
</reference>
<dbReference type="SUPFAM" id="SSF46689">
    <property type="entry name" value="Homeodomain-like"/>
    <property type="match status" value="1"/>
</dbReference>
<dbReference type="InterPro" id="IPR050109">
    <property type="entry name" value="HTH-type_TetR-like_transc_reg"/>
</dbReference>
<dbReference type="EMBL" id="CP064030">
    <property type="protein sequence ID" value="QRN55504.1"/>
    <property type="molecule type" value="Genomic_DNA"/>
</dbReference>
<accession>A0ABX7GYF7</accession>
<keyword evidence="2 4" id="KW-0238">DNA-binding</keyword>
<feature type="domain" description="HTH tetR-type" evidence="5">
    <location>
        <begin position="21"/>
        <end position="81"/>
    </location>
</feature>
<dbReference type="PRINTS" id="PR00455">
    <property type="entry name" value="HTHTETR"/>
</dbReference>
<dbReference type="InterPro" id="IPR036271">
    <property type="entry name" value="Tet_transcr_reg_TetR-rel_C_sf"/>
</dbReference>
<feature type="DNA-binding region" description="H-T-H motif" evidence="4">
    <location>
        <begin position="44"/>
        <end position="63"/>
    </location>
</feature>
<keyword evidence="3" id="KW-0804">Transcription</keyword>
<dbReference type="SUPFAM" id="SSF48498">
    <property type="entry name" value="Tetracyclin repressor-like, C-terminal domain"/>
    <property type="match status" value="1"/>
</dbReference>
<organism evidence="6 7">
    <name type="scientific">Dyella caseinilytica</name>
    <dbReference type="NCBI Taxonomy" id="1849581"/>
    <lineage>
        <taxon>Bacteria</taxon>
        <taxon>Pseudomonadati</taxon>
        <taxon>Pseudomonadota</taxon>
        <taxon>Gammaproteobacteria</taxon>
        <taxon>Lysobacterales</taxon>
        <taxon>Rhodanobacteraceae</taxon>
        <taxon>Dyella</taxon>
    </lineage>
</organism>
<dbReference type="PROSITE" id="PS50977">
    <property type="entry name" value="HTH_TETR_2"/>
    <property type="match status" value="1"/>
</dbReference>
<evidence type="ECO:0000256" key="2">
    <source>
        <dbReference type="ARBA" id="ARBA00023125"/>
    </source>
</evidence>
<name>A0ABX7GYF7_9GAMM</name>